<dbReference type="SMART" id="SM00903">
    <property type="entry name" value="Flavin_Reduct"/>
    <property type="match status" value="1"/>
</dbReference>
<feature type="domain" description="Flavin reductase like" evidence="2">
    <location>
        <begin position="20"/>
        <end position="166"/>
    </location>
</feature>
<organism evidence="3 4">
    <name type="scientific">Shinella pollutisoli</name>
    <dbReference type="NCBI Taxonomy" id="2250594"/>
    <lineage>
        <taxon>Bacteria</taxon>
        <taxon>Pseudomonadati</taxon>
        <taxon>Pseudomonadota</taxon>
        <taxon>Alphaproteobacteria</taxon>
        <taxon>Hyphomicrobiales</taxon>
        <taxon>Rhizobiaceae</taxon>
        <taxon>Shinella</taxon>
    </lineage>
</organism>
<dbReference type="Gene3D" id="2.30.110.10">
    <property type="entry name" value="Electron Transport, Fmn-binding Protein, Chain A"/>
    <property type="match status" value="1"/>
</dbReference>
<keyword evidence="1 3" id="KW-0560">Oxidoreductase</keyword>
<dbReference type="SUPFAM" id="SSF50475">
    <property type="entry name" value="FMN-binding split barrel"/>
    <property type="match status" value="1"/>
</dbReference>
<protein>
    <submittedName>
        <fullName evidence="3">Flavin reductase family protein</fullName>
        <ecNumber evidence="3">1.-.-.-</ecNumber>
    </submittedName>
</protein>
<dbReference type="PANTHER" id="PTHR30466:SF1">
    <property type="entry name" value="FMN REDUCTASE (NADH) RUTF"/>
    <property type="match status" value="1"/>
</dbReference>
<dbReference type="Pfam" id="PF01613">
    <property type="entry name" value="Flavin_Reduct"/>
    <property type="match status" value="1"/>
</dbReference>
<evidence type="ECO:0000313" key="4">
    <source>
        <dbReference type="Proteomes" id="UP001595377"/>
    </source>
</evidence>
<reference evidence="4" key="1">
    <citation type="journal article" date="2019" name="Int. J. Syst. Evol. Microbiol.">
        <title>The Global Catalogue of Microorganisms (GCM) 10K type strain sequencing project: providing services to taxonomists for standard genome sequencing and annotation.</title>
        <authorList>
            <consortium name="The Broad Institute Genomics Platform"/>
            <consortium name="The Broad Institute Genome Sequencing Center for Infectious Disease"/>
            <person name="Wu L."/>
            <person name="Ma J."/>
        </authorList>
    </citation>
    <scope>NUCLEOTIDE SEQUENCE [LARGE SCALE GENOMIC DNA]</scope>
    <source>
        <strain evidence="4">KCTC 52677</strain>
    </source>
</reference>
<accession>A0ABV7DKM9</accession>
<dbReference type="PANTHER" id="PTHR30466">
    <property type="entry name" value="FLAVIN REDUCTASE"/>
    <property type="match status" value="1"/>
</dbReference>
<dbReference type="InterPro" id="IPR012349">
    <property type="entry name" value="Split_barrel_FMN-bd"/>
</dbReference>
<dbReference type="EMBL" id="JBHRSP010000034">
    <property type="protein sequence ID" value="MFC3075520.1"/>
    <property type="molecule type" value="Genomic_DNA"/>
</dbReference>
<evidence type="ECO:0000313" key="3">
    <source>
        <dbReference type="EMBL" id="MFC3075520.1"/>
    </source>
</evidence>
<name>A0ABV7DKM9_9HYPH</name>
<gene>
    <name evidence="3" type="ORF">ACFOHH_20585</name>
</gene>
<keyword evidence="4" id="KW-1185">Reference proteome</keyword>
<evidence type="ECO:0000259" key="2">
    <source>
        <dbReference type="SMART" id="SM00903"/>
    </source>
</evidence>
<dbReference type="Proteomes" id="UP001595377">
    <property type="component" value="Unassembled WGS sequence"/>
</dbReference>
<comment type="caution">
    <text evidence="3">The sequence shown here is derived from an EMBL/GenBank/DDBJ whole genome shotgun (WGS) entry which is preliminary data.</text>
</comment>
<dbReference type="InterPro" id="IPR002563">
    <property type="entry name" value="Flavin_Rdtase-like_dom"/>
</dbReference>
<sequence>MDATTTRLAPVPAADYVAAIAQHVSSVCVITTELDGERFGLTATAVSSVSAEPPRLLVCVNKNGLTHEKIAAAGRFCVNVLAEGQDKVAMVFAGMGGSKEDRFATGEWVRMKTGAPALAGALATFDCLVGETSDQASHTVFFGDVVATGHVKGQDTLLYGARRFRQLRKIFAGFGGGGDDYL</sequence>
<dbReference type="InterPro" id="IPR050268">
    <property type="entry name" value="NADH-dep_flavin_reductase"/>
</dbReference>
<evidence type="ECO:0000256" key="1">
    <source>
        <dbReference type="ARBA" id="ARBA00023002"/>
    </source>
</evidence>
<dbReference type="EC" id="1.-.-.-" evidence="3"/>
<dbReference type="GO" id="GO:0016491">
    <property type="term" value="F:oxidoreductase activity"/>
    <property type="evidence" value="ECO:0007669"/>
    <property type="project" value="UniProtKB-KW"/>
</dbReference>
<proteinExistence type="predicted"/>
<dbReference type="RefSeq" id="WP_257314587.1">
    <property type="nucleotide sequence ID" value="NZ_JANFDG010000007.1"/>
</dbReference>